<dbReference type="CDD" id="cd00082">
    <property type="entry name" value="HisKA"/>
    <property type="match status" value="1"/>
</dbReference>
<gene>
    <name evidence="8" type="ordered locus">Cabther_A1239</name>
</gene>
<feature type="coiled-coil region" evidence="5">
    <location>
        <begin position="129"/>
        <end position="159"/>
    </location>
</feature>
<dbReference type="SUPFAM" id="SSF55874">
    <property type="entry name" value="ATPase domain of HSP90 chaperone/DNA topoisomerase II/histidine kinase"/>
    <property type="match status" value="1"/>
</dbReference>
<feature type="domain" description="Histidine kinase" evidence="6">
    <location>
        <begin position="159"/>
        <end position="382"/>
    </location>
</feature>
<dbReference type="PRINTS" id="PR00344">
    <property type="entry name" value="BCTRLSENSOR"/>
</dbReference>
<dbReference type="InterPro" id="IPR004358">
    <property type="entry name" value="Sig_transdc_His_kin-like_C"/>
</dbReference>
<dbReference type="PANTHER" id="PTHR43547">
    <property type="entry name" value="TWO-COMPONENT HISTIDINE KINASE"/>
    <property type="match status" value="1"/>
</dbReference>
<evidence type="ECO:0000313" key="8">
    <source>
        <dbReference type="EMBL" id="AEP11993.1"/>
    </source>
</evidence>
<evidence type="ECO:0000256" key="1">
    <source>
        <dbReference type="ARBA" id="ARBA00000085"/>
    </source>
</evidence>
<dbReference type="PROSITE" id="PS50110">
    <property type="entry name" value="RESPONSE_REGULATORY"/>
    <property type="match status" value="1"/>
</dbReference>
<protein>
    <recommendedName>
        <fullName evidence="2">histidine kinase</fullName>
        <ecNumber evidence="2">2.7.13.3</ecNumber>
    </recommendedName>
</protein>
<accession>G2LDD3</accession>
<feature type="domain" description="Response regulatory" evidence="7">
    <location>
        <begin position="15"/>
        <end position="127"/>
    </location>
</feature>
<dbReference type="SMART" id="SM00448">
    <property type="entry name" value="REC"/>
    <property type="match status" value="1"/>
</dbReference>
<dbReference type="AlphaFoldDB" id="G2LDD3"/>
<comment type="catalytic activity">
    <reaction evidence="1">
        <text>ATP + protein L-histidine = ADP + protein N-phospho-L-histidine.</text>
        <dbReference type="EC" id="2.7.13.3"/>
    </reaction>
</comment>
<dbReference type="Pfam" id="PF00072">
    <property type="entry name" value="Response_reg"/>
    <property type="match status" value="1"/>
</dbReference>
<dbReference type="PROSITE" id="PS50109">
    <property type="entry name" value="HIS_KIN"/>
    <property type="match status" value="1"/>
</dbReference>
<evidence type="ECO:0000259" key="7">
    <source>
        <dbReference type="PROSITE" id="PS50110"/>
    </source>
</evidence>
<dbReference type="InterPro" id="IPR003661">
    <property type="entry name" value="HisK_dim/P_dom"/>
</dbReference>
<dbReference type="HOGENOM" id="CLU_000445_114_72_0"/>
<dbReference type="STRING" id="981222.Cabther_A1239"/>
<proteinExistence type="predicted"/>
<dbReference type="SMART" id="SM00388">
    <property type="entry name" value="HisKA"/>
    <property type="match status" value="1"/>
</dbReference>
<evidence type="ECO:0000259" key="6">
    <source>
        <dbReference type="PROSITE" id="PS50109"/>
    </source>
</evidence>
<keyword evidence="5" id="KW-0175">Coiled coil</keyword>
<dbReference type="Gene3D" id="3.40.50.2300">
    <property type="match status" value="1"/>
</dbReference>
<dbReference type="KEGG" id="ctm:Cabther_A1239"/>
<dbReference type="SMART" id="SM00387">
    <property type="entry name" value="HATPase_c"/>
    <property type="match status" value="1"/>
</dbReference>
<dbReference type="GO" id="GO:0000155">
    <property type="term" value="F:phosphorelay sensor kinase activity"/>
    <property type="evidence" value="ECO:0007669"/>
    <property type="project" value="InterPro"/>
</dbReference>
<dbReference type="SUPFAM" id="SSF52172">
    <property type="entry name" value="CheY-like"/>
    <property type="match status" value="1"/>
</dbReference>
<dbReference type="SUPFAM" id="SSF47384">
    <property type="entry name" value="Homodimeric domain of signal transducing histidine kinase"/>
    <property type="match status" value="1"/>
</dbReference>
<name>G2LDD3_CHLTF</name>
<evidence type="ECO:0000256" key="2">
    <source>
        <dbReference type="ARBA" id="ARBA00012438"/>
    </source>
</evidence>
<dbReference type="Proteomes" id="UP000006791">
    <property type="component" value="Chromosome 1"/>
</dbReference>
<organism evidence="8 9">
    <name type="scientific">Chloracidobacterium thermophilum (strain B)</name>
    <dbReference type="NCBI Taxonomy" id="981222"/>
    <lineage>
        <taxon>Bacteria</taxon>
        <taxon>Pseudomonadati</taxon>
        <taxon>Acidobacteriota</taxon>
        <taxon>Terriglobia</taxon>
        <taxon>Terriglobales</taxon>
        <taxon>Acidobacteriaceae</taxon>
        <taxon>Chloracidobacterium</taxon>
    </lineage>
</organism>
<dbReference type="Gene3D" id="1.10.287.130">
    <property type="match status" value="1"/>
</dbReference>
<evidence type="ECO:0000256" key="3">
    <source>
        <dbReference type="ARBA" id="ARBA00022553"/>
    </source>
</evidence>
<dbReference type="EC" id="2.7.13.3" evidence="2"/>
<evidence type="ECO:0000256" key="4">
    <source>
        <dbReference type="PROSITE-ProRule" id="PRU00169"/>
    </source>
</evidence>
<evidence type="ECO:0000256" key="5">
    <source>
        <dbReference type="SAM" id="Coils"/>
    </source>
</evidence>
<dbReference type="InterPro" id="IPR011006">
    <property type="entry name" value="CheY-like_superfamily"/>
</dbReference>
<dbReference type="OrthoDB" id="9813394at2"/>
<dbReference type="InterPro" id="IPR001789">
    <property type="entry name" value="Sig_transdc_resp-reg_receiver"/>
</dbReference>
<dbReference type="RefSeq" id="WP_014099731.1">
    <property type="nucleotide sequence ID" value="NC_016024.1"/>
</dbReference>
<keyword evidence="3 4" id="KW-0597">Phosphoprotein</keyword>
<dbReference type="InterPro" id="IPR036097">
    <property type="entry name" value="HisK_dim/P_sf"/>
</dbReference>
<dbReference type="Pfam" id="PF00512">
    <property type="entry name" value="HisKA"/>
    <property type="match status" value="1"/>
</dbReference>
<feature type="modified residue" description="4-aspartylphosphate" evidence="4">
    <location>
        <position position="62"/>
    </location>
</feature>
<keyword evidence="9" id="KW-1185">Reference proteome</keyword>
<dbReference type="InterPro" id="IPR005467">
    <property type="entry name" value="His_kinase_dom"/>
</dbReference>
<dbReference type="InterPro" id="IPR003594">
    <property type="entry name" value="HATPase_dom"/>
</dbReference>
<dbReference type="Gene3D" id="3.30.565.10">
    <property type="entry name" value="Histidine kinase-like ATPase, C-terminal domain"/>
    <property type="match status" value="1"/>
</dbReference>
<keyword evidence="8" id="KW-0418">Kinase</keyword>
<dbReference type="EMBL" id="CP002514">
    <property type="protein sequence ID" value="AEP11993.1"/>
    <property type="molecule type" value="Genomic_DNA"/>
</dbReference>
<reference evidence="8 9" key="1">
    <citation type="journal article" date="2012" name="Environ. Microbiol.">
        <title>Complete genome of Candidatus Chloracidobacterium thermophilum, a chlorophyll-based photoheterotroph belonging to the phylum Acidobacteria.</title>
        <authorList>
            <person name="Garcia Costas A.M."/>
            <person name="Liu Z."/>
            <person name="Tomsho L.P."/>
            <person name="Schuster S.C."/>
            <person name="Ward D.M."/>
            <person name="Bryant D.A."/>
        </authorList>
    </citation>
    <scope>NUCLEOTIDE SEQUENCE [LARGE SCALE GENOMIC DNA]</scope>
    <source>
        <strain evidence="8 9">B</strain>
    </source>
</reference>
<dbReference type="PANTHER" id="PTHR43547:SF2">
    <property type="entry name" value="HYBRID SIGNAL TRANSDUCTION HISTIDINE KINASE C"/>
    <property type="match status" value="1"/>
</dbReference>
<sequence>MEDAVAAPSVELNRRVLVVDDEAEIRLFFKDFLSDCQVCTAADGSEVAPLLVSFRPHLVITDLRMPRQGGLAVIELVKAHDPSIEVLMITGYGRIEEAVEAMKLGASDFIPKPFDVGQMHLAIEKCFGRVRLRQQNTALQQANRELQRLTELKEKFLRMTSHELRGPLTILQGYCDLLAVMADSPADVREARAAMQAAISNLTTIVQNLTLLMTTTTDRLPISCQPFDVAVLVRTTLEEIKVHARHRQHQYHLAGPEHLPAVGDALRVTQVLRELLFNAVKFTPDHGNIHVRLTSGEPYFTIEVEDNGIGMAAHEVAVAFESFYEVASSQYHSTSRTNFKGGGLGIGLTLVRDVVTAYGGRVSIVSEPGKGTTVTVRLPRDRTPVADLNLDQTEKTA</sequence>
<dbReference type="InterPro" id="IPR036890">
    <property type="entry name" value="HATPase_C_sf"/>
</dbReference>
<evidence type="ECO:0000313" key="9">
    <source>
        <dbReference type="Proteomes" id="UP000006791"/>
    </source>
</evidence>
<keyword evidence="8" id="KW-0808">Transferase</keyword>
<dbReference type="Pfam" id="PF02518">
    <property type="entry name" value="HATPase_c"/>
    <property type="match status" value="1"/>
</dbReference>